<dbReference type="EMBL" id="DUFG01000005">
    <property type="protein sequence ID" value="HIH07880.1"/>
    <property type="molecule type" value="Genomic_DNA"/>
</dbReference>
<comment type="subcellular location">
    <subcellularLocation>
        <location evidence="1">Cell membrane</location>
        <topology evidence="1">Multi-pass membrane protein</topology>
    </subcellularLocation>
</comment>
<dbReference type="GO" id="GO:0022857">
    <property type="term" value="F:transmembrane transporter activity"/>
    <property type="evidence" value="ECO:0007669"/>
    <property type="project" value="TreeGrafter"/>
</dbReference>
<dbReference type="GO" id="GO:0005886">
    <property type="term" value="C:plasma membrane"/>
    <property type="evidence" value="ECO:0007669"/>
    <property type="project" value="UniProtKB-SubCell"/>
</dbReference>
<evidence type="ECO:0000256" key="2">
    <source>
        <dbReference type="ARBA" id="ARBA00022475"/>
    </source>
</evidence>
<feature type="domain" description="ABC3 transporter permease C-terminal" evidence="8">
    <location>
        <begin position="260"/>
        <end position="374"/>
    </location>
</feature>
<evidence type="ECO:0000256" key="1">
    <source>
        <dbReference type="ARBA" id="ARBA00004651"/>
    </source>
</evidence>
<accession>A0A7J4IST1</accession>
<evidence type="ECO:0000313" key="11">
    <source>
        <dbReference type="EMBL" id="MBS3059172.1"/>
    </source>
</evidence>
<reference evidence="11" key="3">
    <citation type="submission" date="2021-05" db="EMBL/GenBank/DDBJ databases">
        <title>Protein family content uncovers lineage relationships and bacterial pathway maintenance mechanisms in DPANN archaea.</title>
        <authorList>
            <person name="Castelle C.J."/>
            <person name="Meheust R."/>
            <person name="Jaffe A.L."/>
            <person name="Seitz K."/>
            <person name="Gong X."/>
            <person name="Baker B.J."/>
            <person name="Banfield J.F."/>
        </authorList>
    </citation>
    <scope>NUCLEOTIDE SEQUENCE</scope>
    <source>
        <strain evidence="11">RIFCSPHIGHO2_01_FULL_GW2011_AR10_43_9</strain>
    </source>
</reference>
<evidence type="ECO:0000256" key="5">
    <source>
        <dbReference type="ARBA" id="ARBA00023136"/>
    </source>
</evidence>
<sequence length="380" mass="41368">MIKLSFLNLFRKKTRTFLALLGIVIGVASILVLVSIVDGVFKEFNDVLSQFQGLMVMEQDSFDQPFSRLDVSWEQKLESIPGVKGAIPEIWYVPKKIDDKDAGIGGGGFSFTGVYGLDIQKQLSISSTGWVVDFEQGSVINPGESGAVLIGKKIADDYHKFVGSSLEIDGKKYRVKGIFEAESELIENVIVMNLEDARDLAGIPSDEVNTFTVGLVDPSRDDEIAKLMEFKYGDDLQVFSMSQSSDLLGGILGQFRLVVFFVAAISAVVASVGIMNTILMSIFDRIKEIGALKAVGWTNSNIVKMVMYESLALGVVGGIVGLMVGFGIDVFLNSQFGLPYSITPMLLLEAFSFAVLLGLIAGIYPAFRAAKLDPVEAMRY</sequence>
<evidence type="ECO:0000313" key="12">
    <source>
        <dbReference type="Proteomes" id="UP000577419"/>
    </source>
</evidence>
<dbReference type="PANTHER" id="PTHR30572:SF4">
    <property type="entry name" value="ABC TRANSPORTER PERMEASE YTRF"/>
    <property type="match status" value="1"/>
</dbReference>
<feature type="domain" description="MacB-like periplasmic core" evidence="9">
    <location>
        <begin position="16"/>
        <end position="226"/>
    </location>
</feature>
<dbReference type="InterPro" id="IPR003838">
    <property type="entry name" value="ABC3_permease_C"/>
</dbReference>
<dbReference type="Pfam" id="PF02687">
    <property type="entry name" value="FtsX"/>
    <property type="match status" value="1"/>
</dbReference>
<keyword evidence="4 7" id="KW-1133">Transmembrane helix</keyword>
<evidence type="ECO:0000259" key="9">
    <source>
        <dbReference type="Pfam" id="PF12704"/>
    </source>
</evidence>
<evidence type="ECO:0000313" key="10">
    <source>
        <dbReference type="EMBL" id="HIH07880.1"/>
    </source>
</evidence>
<feature type="transmembrane region" description="Helical" evidence="7">
    <location>
        <begin position="344"/>
        <end position="364"/>
    </location>
</feature>
<reference evidence="10" key="1">
    <citation type="journal article" date="2020" name="bioRxiv">
        <title>A rank-normalized archaeal taxonomy based on genome phylogeny resolves widespread incomplete and uneven classifications.</title>
        <authorList>
            <person name="Rinke C."/>
            <person name="Chuvochina M."/>
            <person name="Mussig A.J."/>
            <person name="Chaumeil P.-A."/>
            <person name="Waite D.W."/>
            <person name="Whitman W.B."/>
            <person name="Parks D.H."/>
            <person name="Hugenholtz P."/>
        </authorList>
    </citation>
    <scope>NUCLEOTIDE SEQUENCE</scope>
    <source>
        <strain evidence="10">UBA10011</strain>
    </source>
</reference>
<evidence type="ECO:0000256" key="3">
    <source>
        <dbReference type="ARBA" id="ARBA00022692"/>
    </source>
</evidence>
<dbReference type="AlphaFoldDB" id="A0A7J4IST1"/>
<dbReference type="Pfam" id="PF12704">
    <property type="entry name" value="MacB_PCD"/>
    <property type="match status" value="1"/>
</dbReference>
<dbReference type="Proteomes" id="UP000683213">
    <property type="component" value="Unassembled WGS sequence"/>
</dbReference>
<comment type="similarity">
    <text evidence="6">Belongs to the ABC-4 integral membrane protein family.</text>
</comment>
<organism evidence="10 12">
    <name type="scientific">Candidatus Iainarchaeum sp</name>
    <dbReference type="NCBI Taxonomy" id="3101447"/>
    <lineage>
        <taxon>Archaea</taxon>
        <taxon>Candidatus Iainarchaeota</taxon>
        <taxon>Candidatus Iainarchaeia</taxon>
        <taxon>Candidatus Iainarchaeales</taxon>
        <taxon>Candidatus Iainarchaeaceae</taxon>
        <taxon>Candidatus Iainarchaeum</taxon>
    </lineage>
</organism>
<feature type="transmembrane region" description="Helical" evidence="7">
    <location>
        <begin position="257"/>
        <end position="283"/>
    </location>
</feature>
<proteinExistence type="inferred from homology"/>
<evidence type="ECO:0000259" key="8">
    <source>
        <dbReference type="Pfam" id="PF02687"/>
    </source>
</evidence>
<evidence type="ECO:0000256" key="6">
    <source>
        <dbReference type="ARBA" id="ARBA00038076"/>
    </source>
</evidence>
<dbReference type="InterPro" id="IPR050250">
    <property type="entry name" value="Macrolide_Exporter_MacB"/>
</dbReference>
<keyword evidence="3 7" id="KW-0812">Transmembrane</keyword>
<reference evidence="11" key="2">
    <citation type="submission" date="2021-03" db="EMBL/GenBank/DDBJ databases">
        <authorList>
            <person name="Jaffe A."/>
        </authorList>
    </citation>
    <scope>NUCLEOTIDE SEQUENCE</scope>
    <source>
        <strain evidence="11">RIFCSPHIGHO2_01_FULL_GW2011_AR10_43_9</strain>
    </source>
</reference>
<feature type="transmembrane region" description="Helical" evidence="7">
    <location>
        <begin position="16"/>
        <end position="37"/>
    </location>
</feature>
<keyword evidence="2" id="KW-1003">Cell membrane</keyword>
<evidence type="ECO:0000256" key="7">
    <source>
        <dbReference type="SAM" id="Phobius"/>
    </source>
</evidence>
<gene>
    <name evidence="10" type="ORF">HA237_00750</name>
    <name evidence="11" type="ORF">J4224_01965</name>
</gene>
<comment type="caution">
    <text evidence="10">The sequence shown here is derived from an EMBL/GenBank/DDBJ whole genome shotgun (WGS) entry which is preliminary data.</text>
</comment>
<dbReference type="EMBL" id="JAGVWF010000027">
    <property type="protein sequence ID" value="MBS3059172.1"/>
    <property type="molecule type" value="Genomic_DNA"/>
</dbReference>
<feature type="transmembrane region" description="Helical" evidence="7">
    <location>
        <begin position="311"/>
        <end position="332"/>
    </location>
</feature>
<protein>
    <submittedName>
        <fullName evidence="10">ABC transporter permease</fullName>
    </submittedName>
</protein>
<dbReference type="Proteomes" id="UP000577419">
    <property type="component" value="Unassembled WGS sequence"/>
</dbReference>
<dbReference type="InterPro" id="IPR025857">
    <property type="entry name" value="MacB_PCD"/>
</dbReference>
<dbReference type="PANTHER" id="PTHR30572">
    <property type="entry name" value="MEMBRANE COMPONENT OF TRANSPORTER-RELATED"/>
    <property type="match status" value="1"/>
</dbReference>
<keyword evidence="5 7" id="KW-0472">Membrane</keyword>
<name>A0A7J4IST1_9ARCH</name>
<evidence type="ECO:0000256" key="4">
    <source>
        <dbReference type="ARBA" id="ARBA00022989"/>
    </source>
</evidence>